<reference evidence="2" key="1">
    <citation type="journal article" date="2020" name="New Phytol.">
        <title>Comparative genomics reveals dynamic genome evolution in host specialist ectomycorrhizal fungi.</title>
        <authorList>
            <person name="Lofgren L.A."/>
            <person name="Nguyen N.H."/>
            <person name="Vilgalys R."/>
            <person name="Ruytinx J."/>
            <person name="Liao H.L."/>
            <person name="Branco S."/>
            <person name="Kuo A."/>
            <person name="LaButti K."/>
            <person name="Lipzen A."/>
            <person name="Andreopoulos W."/>
            <person name="Pangilinan J."/>
            <person name="Riley R."/>
            <person name="Hundley H."/>
            <person name="Na H."/>
            <person name="Barry K."/>
            <person name="Grigoriev I.V."/>
            <person name="Stajich J.E."/>
            <person name="Kennedy P.G."/>
        </authorList>
    </citation>
    <scope>NUCLEOTIDE SEQUENCE</scope>
    <source>
        <strain evidence="2">S12</strain>
    </source>
</reference>
<protein>
    <submittedName>
        <fullName evidence="2">Uncharacterized protein</fullName>
    </submittedName>
</protein>
<keyword evidence="3" id="KW-1185">Reference proteome</keyword>
<evidence type="ECO:0000313" key="3">
    <source>
        <dbReference type="Proteomes" id="UP000719766"/>
    </source>
</evidence>
<organism evidence="2 3">
    <name type="scientific">Suillus plorans</name>
    <dbReference type="NCBI Taxonomy" id="116603"/>
    <lineage>
        <taxon>Eukaryota</taxon>
        <taxon>Fungi</taxon>
        <taxon>Dikarya</taxon>
        <taxon>Basidiomycota</taxon>
        <taxon>Agaricomycotina</taxon>
        <taxon>Agaricomycetes</taxon>
        <taxon>Agaricomycetidae</taxon>
        <taxon>Boletales</taxon>
        <taxon>Suillineae</taxon>
        <taxon>Suillaceae</taxon>
        <taxon>Suillus</taxon>
    </lineage>
</organism>
<gene>
    <name evidence="2" type="ORF">HD556DRAFT_1303321</name>
</gene>
<keyword evidence="1" id="KW-0472">Membrane</keyword>
<evidence type="ECO:0000256" key="1">
    <source>
        <dbReference type="SAM" id="Phobius"/>
    </source>
</evidence>
<feature type="transmembrane region" description="Helical" evidence="1">
    <location>
        <begin position="54"/>
        <end position="72"/>
    </location>
</feature>
<dbReference type="AlphaFoldDB" id="A0A9P7DW32"/>
<feature type="transmembrane region" description="Helical" evidence="1">
    <location>
        <begin position="293"/>
        <end position="313"/>
    </location>
</feature>
<comment type="caution">
    <text evidence="2">The sequence shown here is derived from an EMBL/GenBank/DDBJ whole genome shotgun (WGS) entry which is preliminary data.</text>
</comment>
<dbReference type="GeneID" id="64593355"/>
<keyword evidence="1" id="KW-1133">Transmembrane helix</keyword>
<sequence>MILLCGIVFKSKIIVEVFHGDLDQSRSREENWTIAIGCGHNATIFDNRLDNSQAVVFTGFTTVFNLFIPGFIQRILTRIMRQFTVTNPGLVLPFHIPYHKERITLIRQGFANTDDRDGQHLLRWIGNDLSKCPELRALQELWQSKFKGPPANELKRRPIRKGTGKDGIFRRIISSYQVLRLARIVVNSGLQRNWSYTTDIMAYINMGAIEAIMQFGLTGSTGDLESYLFAISHFSRQKNQHRPALYHDHQFGDSRITTVRMRARDFGCALCGVYIAAETSAIIALLAKVRVEYSVIDLSLDVLGSTLMTWVLICRKR</sequence>
<feature type="transmembrane region" description="Helical" evidence="1">
    <location>
        <begin position="266"/>
        <end position="287"/>
    </location>
</feature>
<dbReference type="RefSeq" id="XP_041166343.1">
    <property type="nucleotide sequence ID" value="XM_041299591.1"/>
</dbReference>
<accession>A0A9P7DW32</accession>
<dbReference type="Proteomes" id="UP000719766">
    <property type="component" value="Unassembled WGS sequence"/>
</dbReference>
<proteinExistence type="predicted"/>
<dbReference type="EMBL" id="JABBWE010000003">
    <property type="protein sequence ID" value="KAG1804728.1"/>
    <property type="molecule type" value="Genomic_DNA"/>
</dbReference>
<name>A0A9P7DW32_9AGAM</name>
<keyword evidence="1" id="KW-0812">Transmembrane</keyword>
<evidence type="ECO:0000313" key="2">
    <source>
        <dbReference type="EMBL" id="KAG1804728.1"/>
    </source>
</evidence>